<sequence length="373" mass="42302">MTENKEQPTMERTIASNPEQDSNRLHASIITKINAGYFRICISAAAQGSSFTMENHNRTPPDLLLLTISNPPHHLHHHLHCLLVPHAMHHRVSLSLLYILRCIFHFDIVKAECCHHVGTNYLFAPLISWLLFLHSTPLFIFPNKHAYGYIWWLLIVPLLALDVKVYGKWFTSEKKFLSIMANPTIQISVIGNLVASLLHDETGWREIRICLFTFGITHYVVVFITLYQRLSGSNHIPSDLRPVFFLFVATPSMATLAWKSINGSFDIICKMLFFLSLFLFVSLASRQLLFKKSVRRFSVAWWAFSFPLTFLALASIAYAEQVKGREATGLAIMLSVISVFVFVSLLVCSILKIHLLVQKPTLSFSTGLGSTNV</sequence>
<gene>
    <name evidence="1" type="ORF">L2E82_31418</name>
</gene>
<reference evidence="2" key="1">
    <citation type="journal article" date="2022" name="Mol. Ecol. Resour.">
        <title>The genomes of chicory, endive, great burdock and yacon provide insights into Asteraceae palaeo-polyploidization history and plant inulin production.</title>
        <authorList>
            <person name="Fan W."/>
            <person name="Wang S."/>
            <person name="Wang H."/>
            <person name="Wang A."/>
            <person name="Jiang F."/>
            <person name="Liu H."/>
            <person name="Zhao H."/>
            <person name="Xu D."/>
            <person name="Zhang Y."/>
        </authorList>
    </citation>
    <scope>NUCLEOTIDE SEQUENCE [LARGE SCALE GENOMIC DNA]</scope>
    <source>
        <strain evidence="2">cv. Punajuju</strain>
    </source>
</reference>
<evidence type="ECO:0000313" key="2">
    <source>
        <dbReference type="Proteomes" id="UP001055811"/>
    </source>
</evidence>
<reference evidence="1 2" key="2">
    <citation type="journal article" date="2022" name="Mol. Ecol. Resour.">
        <title>The genomes of chicory, endive, great burdock and yacon provide insights into Asteraceae paleo-polyploidization history and plant inulin production.</title>
        <authorList>
            <person name="Fan W."/>
            <person name="Wang S."/>
            <person name="Wang H."/>
            <person name="Wang A."/>
            <person name="Jiang F."/>
            <person name="Liu H."/>
            <person name="Zhao H."/>
            <person name="Xu D."/>
            <person name="Zhang Y."/>
        </authorList>
    </citation>
    <scope>NUCLEOTIDE SEQUENCE [LARGE SCALE GENOMIC DNA]</scope>
    <source>
        <strain evidence="2">cv. Punajuju</strain>
        <tissue evidence="1">Leaves</tissue>
    </source>
</reference>
<accession>A0ACB9D3G6</accession>
<comment type="caution">
    <text evidence="1">The sequence shown here is derived from an EMBL/GenBank/DDBJ whole genome shotgun (WGS) entry which is preliminary data.</text>
</comment>
<organism evidence="1 2">
    <name type="scientific">Cichorium intybus</name>
    <name type="common">Chicory</name>
    <dbReference type="NCBI Taxonomy" id="13427"/>
    <lineage>
        <taxon>Eukaryota</taxon>
        <taxon>Viridiplantae</taxon>
        <taxon>Streptophyta</taxon>
        <taxon>Embryophyta</taxon>
        <taxon>Tracheophyta</taxon>
        <taxon>Spermatophyta</taxon>
        <taxon>Magnoliopsida</taxon>
        <taxon>eudicotyledons</taxon>
        <taxon>Gunneridae</taxon>
        <taxon>Pentapetalae</taxon>
        <taxon>asterids</taxon>
        <taxon>campanulids</taxon>
        <taxon>Asterales</taxon>
        <taxon>Asteraceae</taxon>
        <taxon>Cichorioideae</taxon>
        <taxon>Cichorieae</taxon>
        <taxon>Cichoriinae</taxon>
        <taxon>Cichorium</taxon>
    </lineage>
</organism>
<dbReference type="EMBL" id="CM042013">
    <property type="protein sequence ID" value="KAI3740943.1"/>
    <property type="molecule type" value="Genomic_DNA"/>
</dbReference>
<proteinExistence type="predicted"/>
<keyword evidence="2" id="KW-1185">Reference proteome</keyword>
<dbReference type="Proteomes" id="UP001055811">
    <property type="component" value="Linkage Group LG05"/>
</dbReference>
<name>A0ACB9D3G6_CICIN</name>
<evidence type="ECO:0000313" key="1">
    <source>
        <dbReference type="EMBL" id="KAI3740943.1"/>
    </source>
</evidence>
<protein>
    <submittedName>
        <fullName evidence="1">Uncharacterized protein</fullName>
    </submittedName>
</protein>